<evidence type="ECO:0000256" key="1">
    <source>
        <dbReference type="ARBA" id="ARBA00006739"/>
    </source>
</evidence>
<dbReference type="EMBL" id="LCOA01000001">
    <property type="protein sequence ID" value="KKU70339.1"/>
    <property type="molecule type" value="Genomic_DNA"/>
</dbReference>
<feature type="transmembrane region" description="Helical" evidence="4">
    <location>
        <begin position="297"/>
        <end position="314"/>
    </location>
</feature>
<sequence length="329" mass="38237">MTKSCPTISIAIPTFNEGPNIKRCLDSIFRQKYPGKLEVFVIDDNSIDNTVAIAKKYPVVILKNGTHDLGIGKKIGFDQATGKYFLFMDADIDLCGTNWFTKLINPLEADSTLCSSFTGYYAYPDDKPLNKYITLDFLQRDPLFIWLTPSLNEVVIEKKQQWWVCKYTLTKMLTSGMCVHRKSLLDKYVKDKQKFMELDTVAIYVKNGHDRFAYVPNAGMHHPFIDTLRRLVFKRVRNLSNMYFDQKDARQWTWIDWSKPADLLKIFIWVIYANSIILPFLMGIFKSIKHKTWVAMYELPFTLITTNLLIWGFVSAKNGRKLLTRVFAN</sequence>
<dbReference type="GO" id="GO:0016757">
    <property type="term" value="F:glycosyltransferase activity"/>
    <property type="evidence" value="ECO:0007669"/>
    <property type="project" value="UniProtKB-KW"/>
</dbReference>
<dbReference type="Pfam" id="PF00535">
    <property type="entry name" value="Glycos_transf_2"/>
    <property type="match status" value="1"/>
</dbReference>
<keyword evidence="4" id="KW-0472">Membrane</keyword>
<gene>
    <name evidence="6" type="ORF">UX92_C0001G0007</name>
</gene>
<dbReference type="CDD" id="cd00761">
    <property type="entry name" value="Glyco_tranf_GTA_type"/>
    <property type="match status" value="1"/>
</dbReference>
<dbReference type="Proteomes" id="UP000034565">
    <property type="component" value="Unassembled WGS sequence"/>
</dbReference>
<dbReference type="SUPFAM" id="SSF53448">
    <property type="entry name" value="Nucleotide-diphospho-sugar transferases"/>
    <property type="match status" value="1"/>
</dbReference>
<organism evidence="6 7">
    <name type="scientific">Candidatus Amesbacteria bacterium GW2011_GWA1_47_20</name>
    <dbReference type="NCBI Taxonomy" id="1618354"/>
    <lineage>
        <taxon>Bacteria</taxon>
        <taxon>Candidatus Amesiibacteriota</taxon>
    </lineage>
</organism>
<evidence type="ECO:0000313" key="6">
    <source>
        <dbReference type="EMBL" id="KKU70339.1"/>
    </source>
</evidence>
<keyword evidence="3 6" id="KW-0808">Transferase</keyword>
<feature type="domain" description="Glycosyltransferase 2-like" evidence="5">
    <location>
        <begin position="9"/>
        <end position="132"/>
    </location>
</feature>
<keyword evidence="4" id="KW-1133">Transmembrane helix</keyword>
<keyword evidence="4" id="KW-0812">Transmembrane</keyword>
<comment type="similarity">
    <text evidence="1">Belongs to the glycosyltransferase 2 family.</text>
</comment>
<accession>A0A0G1SLG2</accession>
<evidence type="ECO:0000313" key="7">
    <source>
        <dbReference type="Proteomes" id="UP000034565"/>
    </source>
</evidence>
<dbReference type="AlphaFoldDB" id="A0A0G1SLG2"/>
<proteinExistence type="inferred from homology"/>
<feature type="transmembrane region" description="Helical" evidence="4">
    <location>
        <begin position="266"/>
        <end position="285"/>
    </location>
</feature>
<protein>
    <submittedName>
        <fullName evidence="6">Family 2 glycosyl transferase</fullName>
    </submittedName>
</protein>
<dbReference type="PANTHER" id="PTHR43630">
    <property type="entry name" value="POLY-BETA-1,6-N-ACETYL-D-GLUCOSAMINE SYNTHASE"/>
    <property type="match status" value="1"/>
</dbReference>
<evidence type="ECO:0000256" key="3">
    <source>
        <dbReference type="ARBA" id="ARBA00022679"/>
    </source>
</evidence>
<evidence type="ECO:0000256" key="2">
    <source>
        <dbReference type="ARBA" id="ARBA00022676"/>
    </source>
</evidence>
<comment type="caution">
    <text evidence="6">The sequence shown here is derived from an EMBL/GenBank/DDBJ whole genome shotgun (WGS) entry which is preliminary data.</text>
</comment>
<dbReference type="InterPro" id="IPR029044">
    <property type="entry name" value="Nucleotide-diphossugar_trans"/>
</dbReference>
<reference evidence="6 7" key="1">
    <citation type="journal article" date="2015" name="Nature">
        <title>rRNA introns, odd ribosomes, and small enigmatic genomes across a large radiation of phyla.</title>
        <authorList>
            <person name="Brown C.T."/>
            <person name="Hug L.A."/>
            <person name="Thomas B.C."/>
            <person name="Sharon I."/>
            <person name="Castelle C.J."/>
            <person name="Singh A."/>
            <person name="Wilkins M.J."/>
            <person name="Williams K.H."/>
            <person name="Banfield J.F."/>
        </authorList>
    </citation>
    <scope>NUCLEOTIDE SEQUENCE [LARGE SCALE GENOMIC DNA]</scope>
</reference>
<evidence type="ECO:0000259" key="5">
    <source>
        <dbReference type="Pfam" id="PF00535"/>
    </source>
</evidence>
<keyword evidence="2" id="KW-0328">Glycosyltransferase</keyword>
<dbReference type="Gene3D" id="3.90.550.10">
    <property type="entry name" value="Spore Coat Polysaccharide Biosynthesis Protein SpsA, Chain A"/>
    <property type="match status" value="1"/>
</dbReference>
<evidence type="ECO:0000256" key="4">
    <source>
        <dbReference type="SAM" id="Phobius"/>
    </source>
</evidence>
<name>A0A0G1SLG2_9BACT</name>
<dbReference type="InterPro" id="IPR001173">
    <property type="entry name" value="Glyco_trans_2-like"/>
</dbReference>
<dbReference type="PANTHER" id="PTHR43630:SF1">
    <property type="entry name" value="POLY-BETA-1,6-N-ACETYL-D-GLUCOSAMINE SYNTHASE"/>
    <property type="match status" value="1"/>
</dbReference>